<dbReference type="InterPro" id="IPR006290">
    <property type="entry name" value="CztS_silS_copS"/>
</dbReference>
<dbReference type="AlphaFoldDB" id="A0A1X0Y7Y6"/>
<dbReference type="PRINTS" id="PR00344">
    <property type="entry name" value="BCTRLSENSOR"/>
</dbReference>
<keyword evidence="14" id="KW-0902">Two-component regulatory system</keyword>
<evidence type="ECO:0000256" key="16">
    <source>
        <dbReference type="SAM" id="Phobius"/>
    </source>
</evidence>
<dbReference type="EMBL" id="NAAD01000006">
    <property type="protein sequence ID" value="ORJ61268.1"/>
    <property type="molecule type" value="Genomic_DNA"/>
</dbReference>
<proteinExistence type="predicted"/>
<dbReference type="Gene3D" id="6.10.340.10">
    <property type="match status" value="1"/>
</dbReference>
<dbReference type="Gene3D" id="1.10.287.130">
    <property type="match status" value="1"/>
</dbReference>
<dbReference type="GO" id="GO:0005524">
    <property type="term" value="F:ATP binding"/>
    <property type="evidence" value="ECO:0007669"/>
    <property type="project" value="UniProtKB-KW"/>
</dbReference>
<dbReference type="InterPro" id="IPR004358">
    <property type="entry name" value="Sig_transdc_His_kin-like_C"/>
</dbReference>
<evidence type="ECO:0000256" key="5">
    <source>
        <dbReference type="ARBA" id="ARBA00022475"/>
    </source>
</evidence>
<dbReference type="InterPro" id="IPR005467">
    <property type="entry name" value="His_kinase_dom"/>
</dbReference>
<dbReference type="SUPFAM" id="SSF158472">
    <property type="entry name" value="HAMP domain-like"/>
    <property type="match status" value="1"/>
</dbReference>
<keyword evidence="10" id="KW-0547">Nucleotide-binding</keyword>
<dbReference type="SUPFAM" id="SSF47384">
    <property type="entry name" value="Homodimeric domain of signal transducing histidine kinase"/>
    <property type="match status" value="1"/>
</dbReference>
<dbReference type="FunFam" id="1.10.287.130:FF:000001">
    <property type="entry name" value="Two-component sensor histidine kinase"/>
    <property type="match status" value="1"/>
</dbReference>
<evidence type="ECO:0000256" key="7">
    <source>
        <dbReference type="ARBA" id="ARBA00022553"/>
    </source>
</evidence>
<dbReference type="Pfam" id="PF02518">
    <property type="entry name" value="HATPase_c"/>
    <property type="match status" value="1"/>
</dbReference>
<accession>A0A1X0Y7Y6</accession>
<dbReference type="InterPro" id="IPR050428">
    <property type="entry name" value="TCS_sensor_his_kinase"/>
</dbReference>
<protein>
    <recommendedName>
        <fullName evidence="4">histidine kinase</fullName>
        <ecNumber evidence="4">2.7.13.3</ecNumber>
    </recommendedName>
</protein>
<dbReference type="PROSITE" id="PS50885">
    <property type="entry name" value="HAMP"/>
    <property type="match status" value="1"/>
</dbReference>
<feature type="domain" description="Histidine kinase" evidence="17">
    <location>
        <begin position="253"/>
        <end position="471"/>
    </location>
</feature>
<name>A0A1X0Y7Y6_9BACT</name>
<keyword evidence="9 16" id="KW-0812">Transmembrane</keyword>
<dbReference type="InterPro" id="IPR036097">
    <property type="entry name" value="HisK_dim/P_sf"/>
</dbReference>
<keyword evidence="12" id="KW-0067">ATP-binding</keyword>
<dbReference type="InterPro" id="IPR003660">
    <property type="entry name" value="HAMP_dom"/>
</dbReference>
<feature type="domain" description="HAMP" evidence="18">
    <location>
        <begin position="192"/>
        <end position="245"/>
    </location>
</feature>
<keyword evidence="6" id="KW-0997">Cell inner membrane</keyword>
<evidence type="ECO:0000256" key="14">
    <source>
        <dbReference type="ARBA" id="ARBA00023012"/>
    </source>
</evidence>
<keyword evidence="7" id="KW-0597">Phosphoprotein</keyword>
<dbReference type="Pfam" id="PF00512">
    <property type="entry name" value="HisKA"/>
    <property type="match status" value="1"/>
</dbReference>
<comment type="subcellular location">
    <subcellularLocation>
        <location evidence="3">Cell inner membrane</location>
    </subcellularLocation>
    <subcellularLocation>
        <location evidence="2">Membrane</location>
        <topology evidence="2">Multi-pass membrane protein</topology>
    </subcellularLocation>
</comment>
<evidence type="ECO:0000259" key="17">
    <source>
        <dbReference type="PROSITE" id="PS50109"/>
    </source>
</evidence>
<dbReference type="OrthoDB" id="9813151at2"/>
<dbReference type="NCBIfam" id="TIGR01386">
    <property type="entry name" value="cztS_silS_copS"/>
    <property type="match status" value="1"/>
</dbReference>
<comment type="caution">
    <text evidence="19">The sequence shown here is derived from an EMBL/GenBank/DDBJ whole genome shotgun (WGS) entry which is preliminary data.</text>
</comment>
<keyword evidence="11" id="KW-0418">Kinase</keyword>
<organism evidence="19 20">
    <name type="scientific">Geothermobacter hydrogeniphilus</name>
    <dbReference type="NCBI Taxonomy" id="1969733"/>
    <lineage>
        <taxon>Bacteria</taxon>
        <taxon>Pseudomonadati</taxon>
        <taxon>Thermodesulfobacteriota</taxon>
        <taxon>Desulfuromonadia</taxon>
        <taxon>Desulfuromonadales</taxon>
        <taxon>Geothermobacteraceae</taxon>
        <taxon>Geothermobacter</taxon>
    </lineage>
</organism>
<dbReference type="GO" id="GO:0000155">
    <property type="term" value="F:phosphorelay sensor kinase activity"/>
    <property type="evidence" value="ECO:0007669"/>
    <property type="project" value="InterPro"/>
</dbReference>
<evidence type="ECO:0000256" key="4">
    <source>
        <dbReference type="ARBA" id="ARBA00012438"/>
    </source>
</evidence>
<evidence type="ECO:0000259" key="18">
    <source>
        <dbReference type="PROSITE" id="PS50885"/>
    </source>
</evidence>
<evidence type="ECO:0000256" key="13">
    <source>
        <dbReference type="ARBA" id="ARBA00022989"/>
    </source>
</evidence>
<dbReference type="InterPro" id="IPR036890">
    <property type="entry name" value="HATPase_C_sf"/>
</dbReference>
<evidence type="ECO:0000256" key="1">
    <source>
        <dbReference type="ARBA" id="ARBA00000085"/>
    </source>
</evidence>
<evidence type="ECO:0000256" key="3">
    <source>
        <dbReference type="ARBA" id="ARBA00004533"/>
    </source>
</evidence>
<sequence>MFRSLRSRLTLWYALSLAVILAASGFFWHYYLGRELHSHLDQRLKLIAEDVATFYALSDKVPPSSVVGSCQSLDDFLRRHSWSEFVQIRDLNGNIRCFSRNLESARLPFGAAGDKVIKQHLPVLESLAAAPFAGVRLLNLPLEIGGETVGVVQVGAHTRDVESALERLRMVLATFSPLLLLLITLGGWFLAGRALAPVLRITRSMRRINAENLSERLTVGNAGREIAELAATFNEMLARLEESFGRVKQFSGDASHELRTPLTILKGETEVALRWAKTPEEFRNMLESNLEEINRMERIIEDLLLLAKSDSGGLPLEKKPVSLSDLMQEIYLRGSSLREDPSLDVVLNLEVDGEVLVQGDELRLRQLFLNLITNAVKYTPAPGRVEISLHLDGDRAVISISDTGIGIPADHLPYIFERFYRVDEARNRAVGGAGLGLAIVKWVVDAHEGHIDVQSMPGVGTTFRVDLPIAGPSLLGREAIRQR</sequence>
<keyword evidence="15 16" id="KW-0472">Membrane</keyword>
<dbReference type="Gene3D" id="3.30.565.10">
    <property type="entry name" value="Histidine kinase-like ATPase, C-terminal domain"/>
    <property type="match status" value="1"/>
</dbReference>
<dbReference type="InterPro" id="IPR003594">
    <property type="entry name" value="HATPase_dom"/>
</dbReference>
<dbReference type="PANTHER" id="PTHR45436">
    <property type="entry name" value="SENSOR HISTIDINE KINASE YKOH"/>
    <property type="match status" value="1"/>
</dbReference>
<dbReference type="CDD" id="cd06225">
    <property type="entry name" value="HAMP"/>
    <property type="match status" value="1"/>
</dbReference>
<dbReference type="GO" id="GO:0005886">
    <property type="term" value="C:plasma membrane"/>
    <property type="evidence" value="ECO:0007669"/>
    <property type="project" value="UniProtKB-SubCell"/>
</dbReference>
<dbReference type="FunFam" id="3.30.565.10:FF:000006">
    <property type="entry name" value="Sensor histidine kinase WalK"/>
    <property type="match status" value="1"/>
</dbReference>
<dbReference type="Pfam" id="PF00672">
    <property type="entry name" value="HAMP"/>
    <property type="match status" value="1"/>
</dbReference>
<evidence type="ECO:0000256" key="10">
    <source>
        <dbReference type="ARBA" id="ARBA00022741"/>
    </source>
</evidence>
<dbReference type="Proteomes" id="UP000193136">
    <property type="component" value="Unassembled WGS sequence"/>
</dbReference>
<dbReference type="CDD" id="cd00082">
    <property type="entry name" value="HisKA"/>
    <property type="match status" value="1"/>
</dbReference>
<dbReference type="InterPro" id="IPR003661">
    <property type="entry name" value="HisK_dim/P_dom"/>
</dbReference>
<evidence type="ECO:0000313" key="19">
    <source>
        <dbReference type="EMBL" id="ORJ61268.1"/>
    </source>
</evidence>
<dbReference type="SMART" id="SM00388">
    <property type="entry name" value="HisKA"/>
    <property type="match status" value="1"/>
</dbReference>
<evidence type="ECO:0000256" key="2">
    <source>
        <dbReference type="ARBA" id="ARBA00004141"/>
    </source>
</evidence>
<feature type="transmembrane region" description="Helical" evidence="16">
    <location>
        <begin position="175"/>
        <end position="196"/>
    </location>
</feature>
<reference evidence="19 20" key="1">
    <citation type="submission" date="2017-03" db="EMBL/GenBank/DDBJ databases">
        <title>Genome sequence of Geothermobacter sp. EPR-M, Deep-Sea Iron Reducer.</title>
        <authorList>
            <person name="Tully B."/>
            <person name="Savalia P."/>
            <person name="Abuyen K."/>
            <person name="Baughan C."/>
            <person name="Romero E."/>
            <person name="Ronkowski C."/>
            <person name="Torres B."/>
            <person name="Tremblay J."/>
            <person name="Trujillo A."/>
            <person name="Tyler M."/>
            <person name="Perez-Rodriguez I."/>
            <person name="Amend J."/>
        </authorList>
    </citation>
    <scope>NUCLEOTIDE SEQUENCE [LARGE SCALE GENOMIC DNA]</scope>
    <source>
        <strain evidence="19 20">EPR-M</strain>
    </source>
</reference>
<dbReference type="RefSeq" id="WP_085009947.1">
    <property type="nucleotide sequence ID" value="NZ_NAAD01000006.1"/>
</dbReference>
<evidence type="ECO:0000256" key="6">
    <source>
        <dbReference type="ARBA" id="ARBA00022519"/>
    </source>
</evidence>
<dbReference type="SMART" id="SM00304">
    <property type="entry name" value="HAMP"/>
    <property type="match status" value="1"/>
</dbReference>
<dbReference type="SMART" id="SM00387">
    <property type="entry name" value="HATPase_c"/>
    <property type="match status" value="1"/>
</dbReference>
<keyword evidence="8" id="KW-0808">Transferase</keyword>
<dbReference type="CDD" id="cd00075">
    <property type="entry name" value="HATPase"/>
    <property type="match status" value="1"/>
</dbReference>
<evidence type="ECO:0000256" key="9">
    <source>
        <dbReference type="ARBA" id="ARBA00022692"/>
    </source>
</evidence>
<keyword evidence="13 16" id="KW-1133">Transmembrane helix</keyword>
<evidence type="ECO:0000256" key="12">
    <source>
        <dbReference type="ARBA" id="ARBA00022840"/>
    </source>
</evidence>
<dbReference type="SUPFAM" id="SSF55874">
    <property type="entry name" value="ATPase domain of HSP90 chaperone/DNA topoisomerase II/histidine kinase"/>
    <property type="match status" value="1"/>
</dbReference>
<dbReference type="PROSITE" id="PS50109">
    <property type="entry name" value="HIS_KIN"/>
    <property type="match status" value="1"/>
</dbReference>
<dbReference type="EC" id="2.7.13.3" evidence="4"/>
<dbReference type="PANTHER" id="PTHR45436:SF15">
    <property type="entry name" value="SENSOR HISTIDINE KINASE CUSS"/>
    <property type="match status" value="1"/>
</dbReference>
<dbReference type="STRING" id="1969733.B5V00_06420"/>
<comment type="catalytic activity">
    <reaction evidence="1">
        <text>ATP + protein L-histidine = ADP + protein N-phospho-L-histidine.</text>
        <dbReference type="EC" id="2.7.13.3"/>
    </reaction>
</comment>
<feature type="transmembrane region" description="Helical" evidence="16">
    <location>
        <begin position="12"/>
        <end position="31"/>
    </location>
</feature>
<evidence type="ECO:0000256" key="15">
    <source>
        <dbReference type="ARBA" id="ARBA00023136"/>
    </source>
</evidence>
<keyword evidence="5" id="KW-1003">Cell membrane</keyword>
<gene>
    <name evidence="19" type="ORF">B5V00_06420</name>
</gene>
<evidence type="ECO:0000256" key="8">
    <source>
        <dbReference type="ARBA" id="ARBA00022679"/>
    </source>
</evidence>
<evidence type="ECO:0000256" key="11">
    <source>
        <dbReference type="ARBA" id="ARBA00022777"/>
    </source>
</evidence>
<keyword evidence="20" id="KW-1185">Reference proteome</keyword>
<evidence type="ECO:0000313" key="20">
    <source>
        <dbReference type="Proteomes" id="UP000193136"/>
    </source>
</evidence>